<feature type="chain" id="PRO_5012633177" description="Transthyretin-like family protein" evidence="1">
    <location>
        <begin position="16"/>
        <end position="132"/>
    </location>
</feature>
<keyword evidence="1" id="KW-0732">Signal</keyword>
<dbReference type="AlphaFoldDB" id="A0A085MMU4"/>
<evidence type="ECO:0000256" key="1">
    <source>
        <dbReference type="SAM" id="SignalP"/>
    </source>
</evidence>
<feature type="signal peptide" evidence="1">
    <location>
        <begin position="1"/>
        <end position="15"/>
    </location>
</feature>
<gene>
    <name evidence="2" type="ORF">M513_00766</name>
</gene>
<name>A0A085MMU4_9BILA</name>
<evidence type="ECO:0000313" key="3">
    <source>
        <dbReference type="Proteomes" id="UP000030764"/>
    </source>
</evidence>
<keyword evidence="3" id="KW-1185">Reference proteome</keyword>
<protein>
    <recommendedName>
        <fullName evidence="4">Transthyretin-like family protein</fullName>
    </recommendedName>
</protein>
<proteinExistence type="predicted"/>
<dbReference type="EMBL" id="KL363184">
    <property type="protein sequence ID" value="KFD58540.1"/>
    <property type="molecule type" value="Genomic_DNA"/>
</dbReference>
<evidence type="ECO:0008006" key="4">
    <source>
        <dbReference type="Google" id="ProtNLM"/>
    </source>
</evidence>
<accession>A0A085MMU4</accession>
<reference evidence="2 3" key="1">
    <citation type="journal article" date="2014" name="Nat. Genet.">
        <title>Genome and transcriptome of the porcine whipworm Trichuris suis.</title>
        <authorList>
            <person name="Jex A.R."/>
            <person name="Nejsum P."/>
            <person name="Schwarz E.M."/>
            <person name="Hu L."/>
            <person name="Young N.D."/>
            <person name="Hall R.S."/>
            <person name="Korhonen P.K."/>
            <person name="Liao S."/>
            <person name="Thamsborg S."/>
            <person name="Xia J."/>
            <person name="Xu P."/>
            <person name="Wang S."/>
            <person name="Scheerlinck J.P."/>
            <person name="Hofmann A."/>
            <person name="Sternberg P.W."/>
            <person name="Wang J."/>
            <person name="Gasser R.B."/>
        </authorList>
    </citation>
    <scope>NUCLEOTIDE SEQUENCE [LARGE SCALE GENOMIC DNA]</scope>
    <source>
        <strain evidence="2">DCEP-RM93M</strain>
    </source>
</reference>
<organism evidence="2 3">
    <name type="scientific">Trichuris suis</name>
    <name type="common">pig whipworm</name>
    <dbReference type="NCBI Taxonomy" id="68888"/>
    <lineage>
        <taxon>Eukaryota</taxon>
        <taxon>Metazoa</taxon>
        <taxon>Ecdysozoa</taxon>
        <taxon>Nematoda</taxon>
        <taxon>Enoplea</taxon>
        <taxon>Dorylaimia</taxon>
        <taxon>Trichinellida</taxon>
        <taxon>Trichuridae</taxon>
        <taxon>Trichuris</taxon>
    </lineage>
</organism>
<dbReference type="Proteomes" id="UP000030764">
    <property type="component" value="Unassembled WGS sequence"/>
</dbReference>
<evidence type="ECO:0000313" key="2">
    <source>
        <dbReference type="EMBL" id="KFD58540.1"/>
    </source>
</evidence>
<sequence length="132" mass="14714">MIAIVVVITVAEVAAIPSFANLSAGLCSFTLPLFQIANGSITLPGKGKKTDAIRKPSCRSFSELRLACLIGDGWNPELRNPERSKSRRYEIPNDLFPNDEIPKVNFLIKDSQGRRGLGSLYFKNYMHGNRFR</sequence>